<sequence>MYNEQPRRGQSYNFAARDEWHASGYDSNNTPSSDDWHGQQSSSDDWHGRQSSSPPTSSPPHDNTYNNFVTANMGNTNLSNTDMADQLSNLYQLNPKYRGELHKFTGARCPPYFFTLERNNVTRAMAEPMIYIMATNFYTQQISLDSSTQIGACKQLLTDIKSSLVLNTQLTPDQKTEITDCTRSPPSSSTPVHLLHRTLPPTSVHFPLLSPVSVSFLSTHDPRRHTLSAAMPPVESVLCGTTGPARIVRAASTEM</sequence>
<organism evidence="2 3">
    <name type="scientific">Roridomyces roridus</name>
    <dbReference type="NCBI Taxonomy" id="1738132"/>
    <lineage>
        <taxon>Eukaryota</taxon>
        <taxon>Fungi</taxon>
        <taxon>Dikarya</taxon>
        <taxon>Basidiomycota</taxon>
        <taxon>Agaricomycotina</taxon>
        <taxon>Agaricomycetes</taxon>
        <taxon>Agaricomycetidae</taxon>
        <taxon>Agaricales</taxon>
        <taxon>Marasmiineae</taxon>
        <taxon>Mycenaceae</taxon>
        <taxon>Roridomyces</taxon>
    </lineage>
</organism>
<dbReference type="EMBL" id="JARKIF010000004">
    <property type="protein sequence ID" value="KAJ7641156.1"/>
    <property type="molecule type" value="Genomic_DNA"/>
</dbReference>
<gene>
    <name evidence="2" type="ORF">FB45DRAFT_1021934</name>
</gene>
<feature type="compositionally biased region" description="Polar residues" evidence="1">
    <location>
        <begin position="25"/>
        <end position="43"/>
    </location>
</feature>
<dbReference type="Proteomes" id="UP001221142">
    <property type="component" value="Unassembled WGS sequence"/>
</dbReference>
<protein>
    <submittedName>
        <fullName evidence="2">Uncharacterized protein</fullName>
    </submittedName>
</protein>
<accession>A0AAD7C7D0</accession>
<feature type="compositionally biased region" description="Polar residues" evidence="1">
    <location>
        <begin position="61"/>
        <end position="80"/>
    </location>
</feature>
<comment type="caution">
    <text evidence="2">The sequence shown here is derived from an EMBL/GenBank/DDBJ whole genome shotgun (WGS) entry which is preliminary data.</text>
</comment>
<reference evidence="2" key="1">
    <citation type="submission" date="2023-03" db="EMBL/GenBank/DDBJ databases">
        <title>Massive genome expansion in bonnet fungi (Mycena s.s.) driven by repeated elements and novel gene families across ecological guilds.</title>
        <authorList>
            <consortium name="Lawrence Berkeley National Laboratory"/>
            <person name="Harder C.B."/>
            <person name="Miyauchi S."/>
            <person name="Viragh M."/>
            <person name="Kuo A."/>
            <person name="Thoen E."/>
            <person name="Andreopoulos B."/>
            <person name="Lu D."/>
            <person name="Skrede I."/>
            <person name="Drula E."/>
            <person name="Henrissat B."/>
            <person name="Morin E."/>
            <person name="Kohler A."/>
            <person name="Barry K."/>
            <person name="LaButti K."/>
            <person name="Morin E."/>
            <person name="Salamov A."/>
            <person name="Lipzen A."/>
            <person name="Mereny Z."/>
            <person name="Hegedus B."/>
            <person name="Baldrian P."/>
            <person name="Stursova M."/>
            <person name="Weitz H."/>
            <person name="Taylor A."/>
            <person name="Grigoriev I.V."/>
            <person name="Nagy L.G."/>
            <person name="Martin F."/>
            <person name="Kauserud H."/>
        </authorList>
    </citation>
    <scope>NUCLEOTIDE SEQUENCE</scope>
    <source>
        <strain evidence="2">9284</strain>
    </source>
</reference>
<evidence type="ECO:0000256" key="1">
    <source>
        <dbReference type="SAM" id="MobiDB-lite"/>
    </source>
</evidence>
<proteinExistence type="predicted"/>
<name>A0AAD7C7D0_9AGAR</name>
<keyword evidence="3" id="KW-1185">Reference proteome</keyword>
<feature type="region of interest" description="Disordered" evidence="1">
    <location>
        <begin position="22"/>
        <end position="80"/>
    </location>
</feature>
<evidence type="ECO:0000313" key="2">
    <source>
        <dbReference type="EMBL" id="KAJ7641156.1"/>
    </source>
</evidence>
<evidence type="ECO:0000313" key="3">
    <source>
        <dbReference type="Proteomes" id="UP001221142"/>
    </source>
</evidence>
<dbReference type="AlphaFoldDB" id="A0AAD7C7D0"/>